<name>A0A2S7U375_9BACT</name>
<gene>
    <name evidence="2" type="ORF">BSZ32_13850</name>
</gene>
<dbReference type="EMBL" id="MQWA01000001">
    <property type="protein sequence ID" value="PQJ29466.1"/>
    <property type="molecule type" value="Genomic_DNA"/>
</dbReference>
<proteinExistence type="predicted"/>
<reference evidence="2 3" key="1">
    <citation type="submission" date="2016-12" db="EMBL/GenBank/DDBJ databases">
        <title>Study of bacterial adaptation to deep sea.</title>
        <authorList>
            <person name="Song J."/>
            <person name="Yoshizawa S."/>
            <person name="Kogure K."/>
        </authorList>
    </citation>
    <scope>NUCLEOTIDE SEQUENCE [LARGE SCALE GENOMIC DNA]</scope>
    <source>
        <strain evidence="2 3">SAORIC-165</strain>
    </source>
</reference>
<dbReference type="AlphaFoldDB" id="A0A2S7U375"/>
<protein>
    <submittedName>
        <fullName evidence="2">Uncharacterized protein</fullName>
    </submittedName>
</protein>
<evidence type="ECO:0000313" key="2">
    <source>
        <dbReference type="EMBL" id="PQJ29466.1"/>
    </source>
</evidence>
<keyword evidence="1" id="KW-1133">Transmembrane helix</keyword>
<comment type="caution">
    <text evidence="2">The sequence shown here is derived from an EMBL/GenBank/DDBJ whole genome shotgun (WGS) entry which is preliminary data.</text>
</comment>
<dbReference type="Proteomes" id="UP000239907">
    <property type="component" value="Unassembled WGS sequence"/>
</dbReference>
<feature type="transmembrane region" description="Helical" evidence="1">
    <location>
        <begin position="116"/>
        <end position="136"/>
    </location>
</feature>
<feature type="transmembrane region" description="Helical" evidence="1">
    <location>
        <begin position="46"/>
        <end position="67"/>
    </location>
</feature>
<accession>A0A2S7U375</accession>
<organism evidence="2 3">
    <name type="scientific">Rubritalea profundi</name>
    <dbReference type="NCBI Taxonomy" id="1658618"/>
    <lineage>
        <taxon>Bacteria</taxon>
        <taxon>Pseudomonadati</taxon>
        <taxon>Verrucomicrobiota</taxon>
        <taxon>Verrucomicrobiia</taxon>
        <taxon>Verrucomicrobiales</taxon>
        <taxon>Rubritaleaceae</taxon>
        <taxon>Rubritalea</taxon>
    </lineage>
</organism>
<feature type="transmembrane region" description="Helical" evidence="1">
    <location>
        <begin position="12"/>
        <end position="34"/>
    </location>
</feature>
<dbReference type="RefSeq" id="WP_165788857.1">
    <property type="nucleotide sequence ID" value="NZ_MQWA01000001.1"/>
</dbReference>
<keyword evidence="3" id="KW-1185">Reference proteome</keyword>
<keyword evidence="1" id="KW-0472">Membrane</keyword>
<feature type="transmembrane region" description="Helical" evidence="1">
    <location>
        <begin position="79"/>
        <end position="104"/>
    </location>
</feature>
<sequence>MDNQLEKTNNGTKLALALVFLSGFAALIYQVLWMKQLGLLFGNTSHAASATLASFFAGLAAGSWYLGRRVSTSKNPMRTYAWLECGIAVTALLYFAILGVYQMVYPAIFQSVGSNGWLLLIKFALSLLLVFPPAFCMGGTIR</sequence>
<evidence type="ECO:0000313" key="3">
    <source>
        <dbReference type="Proteomes" id="UP000239907"/>
    </source>
</evidence>
<evidence type="ECO:0000256" key="1">
    <source>
        <dbReference type="SAM" id="Phobius"/>
    </source>
</evidence>
<keyword evidence="1" id="KW-0812">Transmembrane</keyword>